<keyword evidence="1" id="KW-0408">Iron</keyword>
<dbReference type="GO" id="GO:0046914">
    <property type="term" value="F:transition metal ion binding"/>
    <property type="evidence" value="ECO:0007669"/>
    <property type="project" value="InterPro"/>
</dbReference>
<accession>A0A0G0UT38</accession>
<comment type="caution">
    <text evidence="3">The sequence shown here is derived from an EMBL/GenBank/DDBJ whole genome shotgun (WGS) entry which is preliminary data.</text>
</comment>
<dbReference type="Gene3D" id="2.30.30.90">
    <property type="match status" value="1"/>
</dbReference>
<dbReference type="InterPro" id="IPR007167">
    <property type="entry name" value="Fe-transptr_FeoA-like"/>
</dbReference>
<dbReference type="InterPro" id="IPR038157">
    <property type="entry name" value="FeoA_core_dom"/>
</dbReference>
<gene>
    <name evidence="3" type="ORF">UU43_C0001G0073</name>
</gene>
<feature type="domain" description="Ferrous iron transporter FeoA-like" evidence="2">
    <location>
        <begin position="5"/>
        <end position="76"/>
    </location>
</feature>
<evidence type="ECO:0000259" key="2">
    <source>
        <dbReference type="SMART" id="SM00899"/>
    </source>
</evidence>
<dbReference type="InterPro" id="IPR008988">
    <property type="entry name" value="Transcriptional_repressor_C"/>
</dbReference>
<organism evidence="3 4">
    <name type="scientific">Candidatus Falkowbacteria bacterium GW2011_GWA2_41_14</name>
    <dbReference type="NCBI Taxonomy" id="1618635"/>
    <lineage>
        <taxon>Bacteria</taxon>
        <taxon>Candidatus Falkowiibacteriota</taxon>
    </lineage>
</organism>
<dbReference type="SUPFAM" id="SSF50037">
    <property type="entry name" value="C-terminal domain of transcriptional repressors"/>
    <property type="match status" value="1"/>
</dbReference>
<evidence type="ECO:0000313" key="3">
    <source>
        <dbReference type="EMBL" id="KKR91893.1"/>
    </source>
</evidence>
<dbReference type="EMBL" id="LCAP01000001">
    <property type="protein sequence ID" value="KKR91893.1"/>
    <property type="molecule type" value="Genomic_DNA"/>
</dbReference>
<sequence length="84" mass="9102">MNKPLFLSKIKEGEEVEIVTINAGAQTTKRLADLGLTSGTKIKVLRKAISGPLEIRIRGSRLALGRGLANKITVKRYLVCATPN</sequence>
<proteinExistence type="predicted"/>
<dbReference type="InterPro" id="IPR053184">
    <property type="entry name" value="FeoA-like"/>
</dbReference>
<evidence type="ECO:0000313" key="4">
    <source>
        <dbReference type="Proteomes" id="UP000034190"/>
    </source>
</evidence>
<protein>
    <submittedName>
        <fullName evidence="3">Protein, probably involved in Fe2+ transport</fullName>
    </submittedName>
</protein>
<dbReference type="Proteomes" id="UP000034190">
    <property type="component" value="Unassembled WGS sequence"/>
</dbReference>
<dbReference type="SMART" id="SM00899">
    <property type="entry name" value="FeoA"/>
    <property type="match status" value="1"/>
</dbReference>
<dbReference type="PANTHER" id="PTHR43151">
    <property type="entry name" value="FEOA FAMILY PROTEIN"/>
    <property type="match status" value="1"/>
</dbReference>
<dbReference type="Pfam" id="PF04023">
    <property type="entry name" value="FeoA"/>
    <property type="match status" value="1"/>
</dbReference>
<dbReference type="PANTHER" id="PTHR43151:SF1">
    <property type="entry name" value="SSR2333 PROTEIN"/>
    <property type="match status" value="1"/>
</dbReference>
<name>A0A0G0UT38_9BACT</name>
<dbReference type="AlphaFoldDB" id="A0A0G0UT38"/>
<evidence type="ECO:0000256" key="1">
    <source>
        <dbReference type="ARBA" id="ARBA00023004"/>
    </source>
</evidence>
<reference evidence="3 4" key="1">
    <citation type="journal article" date="2015" name="Nature">
        <title>rRNA introns, odd ribosomes, and small enigmatic genomes across a large radiation of phyla.</title>
        <authorList>
            <person name="Brown C.T."/>
            <person name="Hug L.A."/>
            <person name="Thomas B.C."/>
            <person name="Sharon I."/>
            <person name="Castelle C.J."/>
            <person name="Singh A."/>
            <person name="Wilkins M.J."/>
            <person name="Williams K.H."/>
            <person name="Banfield J.F."/>
        </authorList>
    </citation>
    <scope>NUCLEOTIDE SEQUENCE [LARGE SCALE GENOMIC DNA]</scope>
</reference>